<reference evidence="5" key="1">
    <citation type="journal article" date="2019" name="Int. J. Syst. Evol. Microbiol.">
        <title>The Global Catalogue of Microorganisms (GCM) 10K type strain sequencing project: providing services to taxonomists for standard genome sequencing and annotation.</title>
        <authorList>
            <consortium name="The Broad Institute Genomics Platform"/>
            <consortium name="The Broad Institute Genome Sequencing Center for Infectious Disease"/>
            <person name="Wu L."/>
            <person name="Ma J."/>
        </authorList>
    </citation>
    <scope>NUCLEOTIDE SEQUENCE [LARGE SCALE GENOMIC DNA]</scope>
    <source>
        <strain evidence="5">JCM 14900</strain>
    </source>
</reference>
<keyword evidence="5" id="KW-1185">Reference proteome</keyword>
<evidence type="ECO:0000259" key="3">
    <source>
        <dbReference type="Pfam" id="PF10756"/>
    </source>
</evidence>
<dbReference type="RefSeq" id="WP_248152636.1">
    <property type="nucleotide sequence ID" value="NZ_BAAAOF010000007.1"/>
</dbReference>
<name>A0ABP5BBY2_9MICO</name>
<dbReference type="InterPro" id="IPR019692">
    <property type="entry name" value="CFP-6_PH"/>
</dbReference>
<keyword evidence="2" id="KW-0812">Transmembrane</keyword>
<feature type="transmembrane region" description="Helical" evidence="2">
    <location>
        <begin position="15"/>
        <end position="35"/>
    </location>
</feature>
<proteinExistence type="predicted"/>
<dbReference type="Proteomes" id="UP001501343">
    <property type="component" value="Unassembled WGS sequence"/>
</dbReference>
<comment type="caution">
    <text evidence="4">The sequence shown here is derived from an EMBL/GenBank/DDBJ whole genome shotgun (WGS) entry which is preliminary data.</text>
</comment>
<keyword evidence="2" id="KW-0472">Membrane</keyword>
<evidence type="ECO:0000256" key="2">
    <source>
        <dbReference type="SAM" id="Phobius"/>
    </source>
</evidence>
<feature type="domain" description="Low molecular weight protein antigen 6 PH" evidence="3">
    <location>
        <begin position="60"/>
        <end position="148"/>
    </location>
</feature>
<gene>
    <name evidence="4" type="ORF">GCM10009775_31500</name>
</gene>
<evidence type="ECO:0000313" key="5">
    <source>
        <dbReference type="Proteomes" id="UP001501343"/>
    </source>
</evidence>
<feature type="transmembrane region" description="Helical" evidence="2">
    <location>
        <begin position="185"/>
        <end position="208"/>
    </location>
</feature>
<evidence type="ECO:0000313" key="4">
    <source>
        <dbReference type="EMBL" id="GAA1937208.1"/>
    </source>
</evidence>
<feature type="transmembrane region" description="Helical" evidence="2">
    <location>
        <begin position="41"/>
        <end position="59"/>
    </location>
</feature>
<feature type="region of interest" description="Disordered" evidence="1">
    <location>
        <begin position="111"/>
        <end position="157"/>
    </location>
</feature>
<sequence length="211" mass="22252">MDQPEMPRIVFRSRFGIGLTIVVWAISAAGIVSSLVSGAGLVPVVLLASLGWFVWLAFWRPSVVTDARGVQLRNLVRDVDVPYDAIDDVDTRYSLVVRSGGKSFSAWGAPAPGGAASLRDSMSRRRATNRSDWNDAPQSVRAGGTARPGDTVGSASGAPATVIRRELARREHEGIRRDTAARATVAVRPLLVVVSGAALAASIAVIVLPGV</sequence>
<keyword evidence="2" id="KW-1133">Transmembrane helix</keyword>
<protein>
    <recommendedName>
        <fullName evidence="3">Low molecular weight protein antigen 6 PH domain-containing protein</fullName>
    </recommendedName>
</protein>
<accession>A0ABP5BBY2</accession>
<organism evidence="4 5">
    <name type="scientific">Microbacterium aoyamense</name>
    <dbReference type="NCBI Taxonomy" id="344166"/>
    <lineage>
        <taxon>Bacteria</taxon>
        <taxon>Bacillati</taxon>
        <taxon>Actinomycetota</taxon>
        <taxon>Actinomycetes</taxon>
        <taxon>Micrococcales</taxon>
        <taxon>Microbacteriaceae</taxon>
        <taxon>Microbacterium</taxon>
    </lineage>
</organism>
<evidence type="ECO:0000256" key="1">
    <source>
        <dbReference type="SAM" id="MobiDB-lite"/>
    </source>
</evidence>
<dbReference type="Pfam" id="PF10756">
    <property type="entry name" value="bPH_6"/>
    <property type="match status" value="1"/>
</dbReference>
<dbReference type="EMBL" id="BAAAOF010000007">
    <property type="protein sequence ID" value="GAA1937208.1"/>
    <property type="molecule type" value="Genomic_DNA"/>
</dbReference>